<feature type="domain" description="FAD dependent oxidoreductase" evidence="2">
    <location>
        <begin position="2"/>
        <end position="41"/>
    </location>
</feature>
<name>A0A485BPR1_RAOTE</name>
<evidence type="ECO:0000313" key="3">
    <source>
        <dbReference type="EMBL" id="VFS75847.1"/>
    </source>
</evidence>
<dbReference type="GO" id="GO:0016491">
    <property type="term" value="F:oxidoreductase activity"/>
    <property type="evidence" value="ECO:0007669"/>
    <property type="project" value="UniProtKB-KW"/>
</dbReference>
<keyword evidence="1" id="KW-0560">Oxidoreductase</keyword>
<dbReference type="Gene3D" id="3.50.50.60">
    <property type="entry name" value="FAD/NAD(P)-binding domain"/>
    <property type="match status" value="1"/>
</dbReference>
<evidence type="ECO:0000313" key="4">
    <source>
        <dbReference type="Proteomes" id="UP000332594"/>
    </source>
</evidence>
<proteinExistence type="predicted"/>
<dbReference type="Pfam" id="PF01266">
    <property type="entry name" value="DAO"/>
    <property type="match status" value="1"/>
</dbReference>
<dbReference type="InterPro" id="IPR006076">
    <property type="entry name" value="FAD-dep_OxRdtase"/>
</dbReference>
<dbReference type="InterPro" id="IPR036188">
    <property type="entry name" value="FAD/NAD-bd_sf"/>
</dbReference>
<reference evidence="3 4" key="1">
    <citation type="submission" date="2019-03" db="EMBL/GenBank/DDBJ databases">
        <authorList>
            <consortium name="Pathogen Informatics"/>
        </authorList>
    </citation>
    <scope>NUCLEOTIDE SEQUENCE [LARGE SCALE GENOMIC DNA]</scope>
    <source>
        <strain evidence="3 4">NCTC13038</strain>
    </source>
</reference>
<dbReference type="Proteomes" id="UP000332594">
    <property type="component" value="Unassembled WGS sequence"/>
</dbReference>
<sequence>MTPDGTPVVGRTPYKNLWLNTGHGTLGWTMACGSGQLLSDLISGRTPAIPYDDLAVARYSPGFTPARAQHLHGVHN</sequence>
<evidence type="ECO:0000256" key="1">
    <source>
        <dbReference type="ARBA" id="ARBA00023002"/>
    </source>
</evidence>
<dbReference type="EMBL" id="CAADJG010000002">
    <property type="protein sequence ID" value="VFS75847.1"/>
    <property type="molecule type" value="Genomic_DNA"/>
</dbReference>
<accession>A0A485BPR1</accession>
<dbReference type="AlphaFoldDB" id="A0A485BPR1"/>
<dbReference type="SUPFAM" id="SSF51905">
    <property type="entry name" value="FAD/NAD(P)-binding domain"/>
    <property type="match status" value="1"/>
</dbReference>
<evidence type="ECO:0000259" key="2">
    <source>
        <dbReference type="Pfam" id="PF01266"/>
    </source>
</evidence>
<protein>
    <submittedName>
        <fullName evidence="3">D-amino acid dehydrogenase small subunit</fullName>
    </submittedName>
</protein>
<organism evidence="3 4">
    <name type="scientific">Raoultella terrigena</name>
    <name type="common">Klebsiella terrigena</name>
    <dbReference type="NCBI Taxonomy" id="577"/>
    <lineage>
        <taxon>Bacteria</taxon>
        <taxon>Pseudomonadati</taxon>
        <taxon>Pseudomonadota</taxon>
        <taxon>Gammaproteobacteria</taxon>
        <taxon>Enterobacterales</taxon>
        <taxon>Enterobacteriaceae</taxon>
        <taxon>Klebsiella/Raoultella group</taxon>
        <taxon>Raoultella</taxon>
    </lineage>
</organism>
<gene>
    <name evidence="3" type="ORF">NCTC13038_03458</name>
</gene>